<dbReference type="AlphaFoldDB" id="A0A7Y9E062"/>
<evidence type="ECO:0008006" key="11">
    <source>
        <dbReference type="Google" id="ProtNLM"/>
    </source>
</evidence>
<dbReference type="InterPro" id="IPR041916">
    <property type="entry name" value="Anti_sigma_zinc_sf"/>
</dbReference>
<evidence type="ECO:0000313" key="9">
    <source>
        <dbReference type="EMBL" id="NYD38637.1"/>
    </source>
</evidence>
<dbReference type="EMBL" id="JACCBN010000001">
    <property type="protein sequence ID" value="NYD38637.1"/>
    <property type="molecule type" value="Genomic_DNA"/>
</dbReference>
<proteinExistence type="predicted"/>
<keyword evidence="3 8" id="KW-1133">Transmembrane helix</keyword>
<dbReference type="GO" id="GO:0006417">
    <property type="term" value="P:regulation of translation"/>
    <property type="evidence" value="ECO:0007669"/>
    <property type="project" value="TreeGrafter"/>
</dbReference>
<organism evidence="9 10">
    <name type="scientific">Actinomycetospora corticicola</name>
    <dbReference type="NCBI Taxonomy" id="663602"/>
    <lineage>
        <taxon>Bacteria</taxon>
        <taxon>Bacillati</taxon>
        <taxon>Actinomycetota</taxon>
        <taxon>Actinomycetes</taxon>
        <taxon>Pseudonocardiales</taxon>
        <taxon>Pseudonocardiaceae</taxon>
        <taxon>Actinomycetospora</taxon>
    </lineage>
</organism>
<feature type="transmembrane region" description="Helical" evidence="8">
    <location>
        <begin position="123"/>
        <end position="144"/>
    </location>
</feature>
<evidence type="ECO:0000256" key="4">
    <source>
        <dbReference type="ARBA" id="ARBA00023015"/>
    </source>
</evidence>
<keyword evidence="10" id="KW-1185">Reference proteome</keyword>
<evidence type="ECO:0000313" key="10">
    <source>
        <dbReference type="Proteomes" id="UP000535890"/>
    </source>
</evidence>
<comment type="subcellular location">
    <subcellularLocation>
        <location evidence="1">Membrane</location>
        <topology evidence="1">Single-pass membrane protein</topology>
    </subcellularLocation>
</comment>
<keyword evidence="4" id="KW-0805">Transcription regulation</keyword>
<protein>
    <recommendedName>
        <fullName evidence="11">Anti-sigma factor</fullName>
    </recommendedName>
</protein>
<evidence type="ECO:0000256" key="1">
    <source>
        <dbReference type="ARBA" id="ARBA00004167"/>
    </source>
</evidence>
<gene>
    <name evidence="9" type="ORF">BJ983_004739</name>
</gene>
<feature type="region of interest" description="Disordered" evidence="7">
    <location>
        <begin position="85"/>
        <end position="116"/>
    </location>
</feature>
<evidence type="ECO:0000256" key="5">
    <source>
        <dbReference type="ARBA" id="ARBA00023136"/>
    </source>
</evidence>
<keyword evidence="2 8" id="KW-0812">Transmembrane</keyword>
<dbReference type="GO" id="GO:0016020">
    <property type="term" value="C:membrane"/>
    <property type="evidence" value="ECO:0007669"/>
    <property type="project" value="UniProtKB-SubCell"/>
</dbReference>
<dbReference type="GO" id="GO:0016989">
    <property type="term" value="F:sigma factor antagonist activity"/>
    <property type="evidence" value="ECO:0007669"/>
    <property type="project" value="TreeGrafter"/>
</dbReference>
<feature type="compositionally biased region" description="Low complexity" evidence="7">
    <location>
        <begin position="90"/>
        <end position="101"/>
    </location>
</feature>
<sequence>MSAPGMPHDGELAGAVVGRALHALEPEEEDRVTEHLRTCGPCRSLLAETHATMAALAHAVADAEPPAGLRSRILAAAAAEPLPPVPPAAPATSTRTPVASVPAPPATPAPRAAAGPAPRRRGAAVLALVAVVAAVVVFSVRGIATGPDTDARAASAARADQVITSAEARDPDVRHAALVQPGGSVLAVVLDDRNGPRVVPVDAPAIGSDHTFVLWRVAGGTATAVGSFDASGTFTSTGVRPSAGLAQGAYAVSTELAGPVPARPSSVVASGPLI</sequence>
<evidence type="ECO:0000256" key="6">
    <source>
        <dbReference type="ARBA" id="ARBA00023163"/>
    </source>
</evidence>
<comment type="caution">
    <text evidence="9">The sequence shown here is derived from an EMBL/GenBank/DDBJ whole genome shotgun (WGS) entry which is preliminary data.</text>
</comment>
<accession>A0A7Y9E062</accession>
<evidence type="ECO:0000256" key="3">
    <source>
        <dbReference type="ARBA" id="ARBA00022989"/>
    </source>
</evidence>
<evidence type="ECO:0000256" key="2">
    <source>
        <dbReference type="ARBA" id="ARBA00022692"/>
    </source>
</evidence>
<dbReference type="InterPro" id="IPR051474">
    <property type="entry name" value="Anti-sigma-K/W_factor"/>
</dbReference>
<name>A0A7Y9E062_9PSEU</name>
<evidence type="ECO:0000256" key="7">
    <source>
        <dbReference type="SAM" id="MobiDB-lite"/>
    </source>
</evidence>
<dbReference type="PANTHER" id="PTHR37461">
    <property type="entry name" value="ANTI-SIGMA-K FACTOR RSKA"/>
    <property type="match status" value="1"/>
</dbReference>
<dbReference type="Proteomes" id="UP000535890">
    <property type="component" value="Unassembled WGS sequence"/>
</dbReference>
<keyword evidence="5 8" id="KW-0472">Membrane</keyword>
<reference evidence="9 10" key="1">
    <citation type="submission" date="2020-07" db="EMBL/GenBank/DDBJ databases">
        <title>Sequencing the genomes of 1000 actinobacteria strains.</title>
        <authorList>
            <person name="Klenk H.-P."/>
        </authorList>
    </citation>
    <scope>NUCLEOTIDE SEQUENCE [LARGE SCALE GENOMIC DNA]</scope>
    <source>
        <strain evidence="9 10">DSM 45772</strain>
    </source>
</reference>
<dbReference type="RefSeq" id="WP_179796049.1">
    <property type="nucleotide sequence ID" value="NZ_BAABHP010000027.1"/>
</dbReference>
<dbReference type="Gene3D" id="1.10.10.1320">
    <property type="entry name" value="Anti-sigma factor, zinc-finger domain"/>
    <property type="match status" value="1"/>
</dbReference>
<keyword evidence="6" id="KW-0804">Transcription</keyword>
<dbReference type="PANTHER" id="PTHR37461:SF1">
    <property type="entry name" value="ANTI-SIGMA-K FACTOR RSKA"/>
    <property type="match status" value="1"/>
</dbReference>
<evidence type="ECO:0000256" key="8">
    <source>
        <dbReference type="SAM" id="Phobius"/>
    </source>
</evidence>